<organism evidence="1 2">
    <name type="scientific">Candidatus Protochlamydia naegleriophila</name>
    <dbReference type="NCBI Taxonomy" id="389348"/>
    <lineage>
        <taxon>Bacteria</taxon>
        <taxon>Pseudomonadati</taxon>
        <taxon>Chlamydiota</taxon>
        <taxon>Chlamydiia</taxon>
        <taxon>Parachlamydiales</taxon>
        <taxon>Parachlamydiaceae</taxon>
        <taxon>Candidatus Protochlamydia</taxon>
    </lineage>
</organism>
<evidence type="ECO:0000313" key="2">
    <source>
        <dbReference type="Proteomes" id="UP000069902"/>
    </source>
</evidence>
<dbReference type="AlphaFoldDB" id="A0A0U5J6U9"/>
<dbReference type="InParanoid" id="A0A0U5J6U9"/>
<dbReference type="KEGG" id="pnl:PNK_0147"/>
<keyword evidence="2" id="KW-1185">Reference proteome</keyword>
<dbReference type="EMBL" id="LN879502">
    <property type="protein sequence ID" value="CUI15785.1"/>
    <property type="molecule type" value="Genomic_DNA"/>
</dbReference>
<sequence length="684" mass="73738">MDINNSNSAQNGNVFSIALNQMSKEVDLSVSNPFLALLTNSTLAQADQNATILGLNQPRLASPDEISINTSTSISLLTALNSASLMINELLSPDSPAPLAQGALAADVAVTGDAQSTSDGSLITFLTILGKTLTEVKQLQRKIAEQEATDTRALAKALETLSGTFGNDIMQKVDLLNNLEDLRKNGAQNISTGRRYILGEHPELMLQLAKYGIVPPAAGGGPFDGMARAAAANNQPPYDNPVYKAMAAAIPSGWEELSGSELDKVINQLKFSVIKDLHPDLSARTGLAGFLFRSSFESALGLFGVRQFNSEIKLMQMMLLRQQLQEFKNQGPEHISTGERYILGKNPGLMMDMANLGIFPPSRGGGPYDGMAKSYVAEGKAPYDNTLNAAMANSLPSGWEELSTEELDRTIQKLDRQIERQANRITNSALFGHASIPWSPLIFNPSWAFGGLIRPSDIFSPFALTFGAFNPTINRMLANLSLADEGDLNHNTIVNDLLAKVILNQSLAFSLRLGLFPRLSPPFLASHVLQHLIETNGMPSLVGDLMGFARSSVFERDLMKESLIVFAVLVTLSNYSSLASSDSIQEILQSMASLHPELGFYTSIAALMLKGSRQPDLSAAAKGIIKKLAEKVDKDQNLVENLQLLEKMILAMMKKLLEGIPANSALGDTFGPDGDSNSTVLIQG</sequence>
<gene>
    <name evidence="1" type="ORF">PNK_0147</name>
</gene>
<protein>
    <submittedName>
        <fullName evidence="1">Uncharacterized protein</fullName>
    </submittedName>
</protein>
<dbReference type="STRING" id="389348.PNK_0147"/>
<evidence type="ECO:0000313" key="1">
    <source>
        <dbReference type="EMBL" id="CUI15785.1"/>
    </source>
</evidence>
<dbReference type="Proteomes" id="UP000069902">
    <property type="component" value="Chromosome cPNK"/>
</dbReference>
<dbReference type="RefSeq" id="WP_059059677.1">
    <property type="nucleotide sequence ID" value="NZ_LN879502.1"/>
</dbReference>
<dbReference type="PATRIC" id="fig|389348.3.peg.171"/>
<reference evidence="2" key="1">
    <citation type="submission" date="2015-09" db="EMBL/GenBank/DDBJ databases">
        <authorList>
            <person name="Bertelli C."/>
        </authorList>
    </citation>
    <scope>NUCLEOTIDE SEQUENCE [LARGE SCALE GENOMIC DNA]</scope>
    <source>
        <strain evidence="2">KNic</strain>
    </source>
</reference>
<name>A0A0U5J6U9_9BACT</name>
<accession>A0A0U5J6U9</accession>
<proteinExistence type="predicted"/>